<evidence type="ECO:0000256" key="11">
    <source>
        <dbReference type="ARBA" id="ARBA00023225"/>
    </source>
</evidence>
<dbReference type="InterPro" id="IPR005837">
    <property type="entry name" value="FliP"/>
</dbReference>
<feature type="signal peptide" evidence="13">
    <location>
        <begin position="1"/>
        <end position="27"/>
    </location>
</feature>
<accession>A0ABN9JS89</accession>
<feature type="transmembrane region" description="Helical" evidence="12">
    <location>
        <begin position="113"/>
        <end position="143"/>
    </location>
</feature>
<keyword evidence="8 12" id="KW-1133">Transmembrane helix</keyword>
<organism evidence="14 15">
    <name type="scientific">Ralstonia flaminis</name>
    <dbReference type="NCBI Taxonomy" id="3058597"/>
    <lineage>
        <taxon>Bacteria</taxon>
        <taxon>Pseudomonadati</taxon>
        <taxon>Pseudomonadota</taxon>
        <taxon>Betaproteobacteria</taxon>
        <taxon>Burkholderiales</taxon>
        <taxon>Burkholderiaceae</taxon>
        <taxon>Ralstonia</taxon>
    </lineage>
</organism>
<keyword evidence="4 12" id="KW-1003">Cell membrane</keyword>
<evidence type="ECO:0000256" key="6">
    <source>
        <dbReference type="ARBA" id="ARBA00022795"/>
    </source>
</evidence>
<evidence type="ECO:0000256" key="3">
    <source>
        <dbReference type="ARBA" id="ARBA00022448"/>
    </source>
</evidence>
<comment type="similarity">
    <text evidence="1 12">Belongs to the FliP/MopC/SpaP family.</text>
</comment>
<dbReference type="EMBL" id="CATZLL010000024">
    <property type="protein sequence ID" value="CAJ0822577.1"/>
    <property type="molecule type" value="Genomic_DNA"/>
</dbReference>
<keyword evidence="9 12" id="KW-0472">Membrane</keyword>
<name>A0ABN9JS89_9RALS</name>
<evidence type="ECO:0000256" key="5">
    <source>
        <dbReference type="ARBA" id="ARBA00022692"/>
    </source>
</evidence>
<feature type="transmembrane region" description="Helical" evidence="12">
    <location>
        <begin position="250"/>
        <end position="276"/>
    </location>
</feature>
<keyword evidence="6 12" id="KW-1005">Bacterial flagellum biogenesis</keyword>
<sequence length="313" mass="33668">MTMLSGRVRLLWLVMLLAMAFAGPAMAAASDAQAEPVVTLLGDDAPASAVTPAGSIAIERTESTVSEAPAPKRAQVPARSANRVSAAPVQGGAVARAPEIRISPGETTFALRAVIGLTVLAVLPAMLICLTAFLRIIIVLSMLRHAMGMPETPPNTALIGLALFLTLFTMAPVLQTVNTESVQPFMQGRINVEQAYERASGPMREFMVRQTREQDLALMVELSKAKKPETMEDISNVQLIPAFMLSELRAAFQIGFVVFLPFLLIDLIVSSILMALGMMMMPPMTIALPLKILMFILIDGWSVLLKALVGSFH</sequence>
<keyword evidence="5 12" id="KW-0812">Transmembrane</keyword>
<evidence type="ECO:0000256" key="2">
    <source>
        <dbReference type="ARBA" id="ARBA00021714"/>
    </source>
</evidence>
<comment type="caution">
    <text evidence="14">The sequence shown here is derived from an EMBL/GenBank/DDBJ whole genome shotgun (WGS) entry which is preliminary data.</text>
</comment>
<feature type="chain" id="PRO_5046019827" description="Flagellar biosynthetic protein FliP" evidence="13">
    <location>
        <begin position="28"/>
        <end position="313"/>
    </location>
</feature>
<proteinExistence type="inferred from homology"/>
<feature type="transmembrane region" description="Helical" evidence="12">
    <location>
        <begin position="155"/>
        <end position="174"/>
    </location>
</feature>
<keyword evidence="10" id="KW-0975">Bacterial flagellum</keyword>
<dbReference type="Proteomes" id="UP001189757">
    <property type="component" value="Unassembled WGS sequence"/>
</dbReference>
<dbReference type="Pfam" id="PF00813">
    <property type="entry name" value="FliP"/>
    <property type="match status" value="1"/>
</dbReference>
<evidence type="ECO:0000256" key="8">
    <source>
        <dbReference type="ARBA" id="ARBA00022989"/>
    </source>
</evidence>
<dbReference type="PANTHER" id="PTHR30587:SF0">
    <property type="entry name" value="FLAGELLAR BIOSYNTHETIC PROTEIN FLIP"/>
    <property type="match status" value="1"/>
</dbReference>
<dbReference type="NCBIfam" id="TIGR01103">
    <property type="entry name" value="fliP"/>
    <property type="match status" value="1"/>
</dbReference>
<dbReference type="PRINTS" id="PR00951">
    <property type="entry name" value="FLGBIOSNFLIP"/>
</dbReference>
<dbReference type="PROSITE" id="PS01061">
    <property type="entry name" value="FLIP_2"/>
    <property type="match status" value="1"/>
</dbReference>
<dbReference type="PANTHER" id="PTHR30587">
    <property type="entry name" value="FLAGELLAR BIOSYNTHETIC PROTEIN FLIP"/>
    <property type="match status" value="1"/>
</dbReference>
<keyword evidence="15" id="KW-1185">Reference proteome</keyword>
<comment type="function">
    <text evidence="12">Plays a role in the flagellum-specific transport system.</text>
</comment>
<evidence type="ECO:0000256" key="13">
    <source>
        <dbReference type="SAM" id="SignalP"/>
    </source>
</evidence>
<keyword evidence="3 12" id="KW-0813">Transport</keyword>
<evidence type="ECO:0000256" key="4">
    <source>
        <dbReference type="ARBA" id="ARBA00022475"/>
    </source>
</evidence>
<keyword evidence="13" id="KW-0732">Signal</keyword>
<keyword evidence="7 12" id="KW-0653">Protein transport</keyword>
<evidence type="ECO:0000256" key="9">
    <source>
        <dbReference type="ARBA" id="ARBA00023136"/>
    </source>
</evidence>
<dbReference type="NCBIfam" id="NF009438">
    <property type="entry name" value="PRK12797.1"/>
    <property type="match status" value="1"/>
</dbReference>
<feature type="transmembrane region" description="Helical" evidence="12">
    <location>
        <begin position="288"/>
        <end position="309"/>
    </location>
</feature>
<keyword evidence="11 12" id="KW-1006">Bacterial flagellum protein export</keyword>
<gene>
    <name evidence="12" type="primary">fliP</name>
    <name evidence="14" type="ORF">LMG18101_05076</name>
</gene>
<evidence type="ECO:0000313" key="14">
    <source>
        <dbReference type="EMBL" id="CAJ0822577.1"/>
    </source>
</evidence>
<reference evidence="14 15" key="1">
    <citation type="submission" date="2023-07" db="EMBL/GenBank/DDBJ databases">
        <authorList>
            <person name="Peeters C."/>
        </authorList>
    </citation>
    <scope>NUCLEOTIDE SEQUENCE [LARGE SCALE GENOMIC DNA]</scope>
    <source>
        <strain evidence="14 15">LMG 18101</strain>
    </source>
</reference>
<comment type="subcellular location">
    <subcellularLocation>
        <location evidence="12">Cell membrane</location>
        <topology evidence="12">Multi-pass membrane protein</topology>
    </subcellularLocation>
    <subcellularLocation>
        <location evidence="12">Bacterial flagellum basal body</location>
    </subcellularLocation>
</comment>
<evidence type="ECO:0000313" key="15">
    <source>
        <dbReference type="Proteomes" id="UP001189757"/>
    </source>
</evidence>
<evidence type="ECO:0000256" key="10">
    <source>
        <dbReference type="ARBA" id="ARBA00023143"/>
    </source>
</evidence>
<dbReference type="PRINTS" id="PR01302">
    <property type="entry name" value="TYPE3IMPPROT"/>
</dbReference>
<dbReference type="RefSeq" id="WP_316682843.1">
    <property type="nucleotide sequence ID" value="NZ_CATZLL010000024.1"/>
</dbReference>
<evidence type="ECO:0000256" key="7">
    <source>
        <dbReference type="ARBA" id="ARBA00022927"/>
    </source>
</evidence>
<evidence type="ECO:0000256" key="1">
    <source>
        <dbReference type="ARBA" id="ARBA00006257"/>
    </source>
</evidence>
<dbReference type="InterPro" id="IPR005838">
    <property type="entry name" value="T3SS_IM_P"/>
</dbReference>
<evidence type="ECO:0000256" key="12">
    <source>
        <dbReference type="RuleBase" id="RU362069"/>
    </source>
</evidence>
<protein>
    <recommendedName>
        <fullName evidence="2 12">Flagellar biosynthetic protein FliP</fullName>
    </recommendedName>
</protein>
<dbReference type="PROSITE" id="PS01060">
    <property type="entry name" value="FLIP_1"/>
    <property type="match status" value="1"/>
</dbReference>